<comment type="caution">
    <text evidence="2">The sequence shown here is derived from an EMBL/GenBank/DDBJ whole genome shotgun (WGS) entry which is preliminary data.</text>
</comment>
<dbReference type="OrthoDB" id="2222405at2759"/>
<feature type="signal peptide" evidence="1">
    <location>
        <begin position="1"/>
        <end position="21"/>
    </location>
</feature>
<evidence type="ECO:0000256" key="1">
    <source>
        <dbReference type="SAM" id="SignalP"/>
    </source>
</evidence>
<dbReference type="EMBL" id="MCGE01000007">
    <property type="protein sequence ID" value="ORZ19365.1"/>
    <property type="molecule type" value="Genomic_DNA"/>
</dbReference>
<reference evidence="2 3" key="1">
    <citation type="submission" date="2016-07" db="EMBL/GenBank/DDBJ databases">
        <title>Pervasive Adenine N6-methylation of Active Genes in Fungi.</title>
        <authorList>
            <consortium name="DOE Joint Genome Institute"/>
            <person name="Mondo S.J."/>
            <person name="Dannebaum R.O."/>
            <person name="Kuo R.C."/>
            <person name="Labutti K."/>
            <person name="Haridas S."/>
            <person name="Kuo A."/>
            <person name="Salamov A."/>
            <person name="Ahrendt S.R."/>
            <person name="Lipzen A."/>
            <person name="Sullivan W."/>
            <person name="Andreopoulos W.B."/>
            <person name="Clum A."/>
            <person name="Lindquist E."/>
            <person name="Daum C."/>
            <person name="Ramamoorthy G.K."/>
            <person name="Gryganskyi A."/>
            <person name="Culley D."/>
            <person name="Magnuson J.K."/>
            <person name="James T.Y."/>
            <person name="O'Malley M.A."/>
            <person name="Stajich J.E."/>
            <person name="Spatafora J.W."/>
            <person name="Visel A."/>
            <person name="Grigoriev I.V."/>
        </authorList>
    </citation>
    <scope>NUCLEOTIDE SEQUENCE [LARGE SCALE GENOMIC DNA]</scope>
    <source>
        <strain evidence="2 3">NRRL 1336</strain>
    </source>
</reference>
<dbReference type="AlphaFoldDB" id="A0A1X2IMX0"/>
<proteinExistence type="predicted"/>
<evidence type="ECO:0008006" key="4">
    <source>
        <dbReference type="Google" id="ProtNLM"/>
    </source>
</evidence>
<organism evidence="2 3">
    <name type="scientific">Absidia repens</name>
    <dbReference type="NCBI Taxonomy" id="90262"/>
    <lineage>
        <taxon>Eukaryota</taxon>
        <taxon>Fungi</taxon>
        <taxon>Fungi incertae sedis</taxon>
        <taxon>Mucoromycota</taxon>
        <taxon>Mucoromycotina</taxon>
        <taxon>Mucoromycetes</taxon>
        <taxon>Mucorales</taxon>
        <taxon>Cunninghamellaceae</taxon>
        <taxon>Absidia</taxon>
    </lineage>
</organism>
<feature type="chain" id="PRO_5013344254" description="CBM1 domain-containing protein" evidence="1">
    <location>
        <begin position="22"/>
        <end position="60"/>
    </location>
</feature>
<sequence length="60" mass="6764">MQRIFELLLIVLVLLVADIYGAALPTNRSLHEMCSQNLVCSDNLYCRRYNGAVYGSCEIP</sequence>
<evidence type="ECO:0000313" key="2">
    <source>
        <dbReference type="EMBL" id="ORZ19365.1"/>
    </source>
</evidence>
<name>A0A1X2IMX0_9FUNG</name>
<gene>
    <name evidence="2" type="ORF">BCR42DRAFT_409644</name>
</gene>
<accession>A0A1X2IMX0</accession>
<evidence type="ECO:0000313" key="3">
    <source>
        <dbReference type="Proteomes" id="UP000193560"/>
    </source>
</evidence>
<keyword evidence="1" id="KW-0732">Signal</keyword>
<keyword evidence="3" id="KW-1185">Reference proteome</keyword>
<dbReference type="Proteomes" id="UP000193560">
    <property type="component" value="Unassembled WGS sequence"/>
</dbReference>
<protein>
    <recommendedName>
        <fullName evidence="4">CBM1 domain-containing protein</fullName>
    </recommendedName>
</protein>